<dbReference type="Proteomes" id="UP001501585">
    <property type="component" value="Unassembled WGS sequence"/>
</dbReference>
<keyword evidence="3" id="KW-1185">Reference proteome</keyword>
<evidence type="ECO:0000313" key="2">
    <source>
        <dbReference type="EMBL" id="GAA1986587.1"/>
    </source>
</evidence>
<proteinExistence type="predicted"/>
<reference evidence="2 3" key="1">
    <citation type="journal article" date="2019" name="Int. J. Syst. Evol. Microbiol.">
        <title>The Global Catalogue of Microorganisms (GCM) 10K type strain sequencing project: providing services to taxonomists for standard genome sequencing and annotation.</title>
        <authorList>
            <consortium name="The Broad Institute Genomics Platform"/>
            <consortium name="The Broad Institute Genome Sequencing Center for Infectious Disease"/>
            <person name="Wu L."/>
            <person name="Ma J."/>
        </authorList>
    </citation>
    <scope>NUCLEOTIDE SEQUENCE [LARGE SCALE GENOMIC DNA]</scope>
    <source>
        <strain evidence="2 3">JCM 15313</strain>
    </source>
</reference>
<sequence length="82" mass="8705">MTHLQRRFVPLERERVNGTSARPPERGRGAGSPIACTPTTHNAYGVGDVGVVEVSGGWAEATYWAPWNGVTLAPCSSAVRPS</sequence>
<evidence type="ECO:0000313" key="3">
    <source>
        <dbReference type="Proteomes" id="UP001501585"/>
    </source>
</evidence>
<dbReference type="EMBL" id="BAAAPC010000003">
    <property type="protein sequence ID" value="GAA1986587.1"/>
    <property type="molecule type" value="Genomic_DNA"/>
</dbReference>
<comment type="caution">
    <text evidence="2">The sequence shown here is derived from an EMBL/GenBank/DDBJ whole genome shotgun (WGS) entry which is preliminary data.</text>
</comment>
<accession>A0ABN2SGY5</accession>
<evidence type="ECO:0000256" key="1">
    <source>
        <dbReference type="SAM" id="MobiDB-lite"/>
    </source>
</evidence>
<organism evidence="2 3">
    <name type="scientific">Nocardiopsis rhodophaea</name>
    <dbReference type="NCBI Taxonomy" id="280238"/>
    <lineage>
        <taxon>Bacteria</taxon>
        <taxon>Bacillati</taxon>
        <taxon>Actinomycetota</taxon>
        <taxon>Actinomycetes</taxon>
        <taxon>Streptosporangiales</taxon>
        <taxon>Nocardiopsidaceae</taxon>
        <taxon>Nocardiopsis</taxon>
    </lineage>
</organism>
<gene>
    <name evidence="2" type="ORF">GCM10009799_10110</name>
</gene>
<name>A0ABN2SGY5_9ACTN</name>
<feature type="region of interest" description="Disordered" evidence="1">
    <location>
        <begin position="1"/>
        <end position="32"/>
    </location>
</feature>
<protein>
    <submittedName>
        <fullName evidence="2">Uncharacterized protein</fullName>
    </submittedName>
</protein>